<dbReference type="Pfam" id="PF00116">
    <property type="entry name" value="COX2"/>
    <property type="match status" value="1"/>
</dbReference>
<accession>A0A562SU13</accession>
<feature type="domain" description="Cytochrome c" evidence="20">
    <location>
        <begin position="230"/>
        <end position="321"/>
    </location>
</feature>
<evidence type="ECO:0000256" key="16">
    <source>
        <dbReference type="ARBA" id="ARBA00031399"/>
    </source>
</evidence>
<dbReference type="InterPro" id="IPR036909">
    <property type="entry name" value="Cyt_c-like_dom_sf"/>
</dbReference>
<dbReference type="SUPFAM" id="SSF46626">
    <property type="entry name" value="Cytochrome c"/>
    <property type="match status" value="1"/>
</dbReference>
<dbReference type="EMBL" id="VLLG01000005">
    <property type="protein sequence ID" value="TWI84464.1"/>
    <property type="molecule type" value="Genomic_DNA"/>
</dbReference>
<keyword evidence="4" id="KW-0813">Transport</keyword>
<keyword evidence="12 17" id="KW-0408">Iron</keyword>
<feature type="domain" description="Cytochrome oxidase subunit II copper A binding" evidence="19">
    <location>
        <begin position="109"/>
        <end position="221"/>
    </location>
</feature>
<keyword evidence="11 18" id="KW-1133">Transmembrane helix</keyword>
<dbReference type="EC" id="7.1.1.9" evidence="3"/>
<evidence type="ECO:0000313" key="21">
    <source>
        <dbReference type="EMBL" id="TWI84464.1"/>
    </source>
</evidence>
<dbReference type="GO" id="GO:0016491">
    <property type="term" value="F:oxidoreductase activity"/>
    <property type="evidence" value="ECO:0007669"/>
    <property type="project" value="InterPro"/>
</dbReference>
<keyword evidence="6" id="KW-0679">Respiratory chain</keyword>
<dbReference type="AlphaFoldDB" id="A0A562SU13"/>
<evidence type="ECO:0000256" key="2">
    <source>
        <dbReference type="ARBA" id="ARBA00007866"/>
    </source>
</evidence>
<dbReference type="GO" id="GO:0005507">
    <property type="term" value="F:copper ion binding"/>
    <property type="evidence" value="ECO:0007669"/>
    <property type="project" value="InterPro"/>
</dbReference>
<dbReference type="Gene3D" id="2.60.40.420">
    <property type="entry name" value="Cupredoxins - blue copper proteins"/>
    <property type="match status" value="1"/>
</dbReference>
<comment type="similarity">
    <text evidence="2">Belongs to the cytochrome c oxidase subunit 2 family.</text>
</comment>
<keyword evidence="8 17" id="KW-0479">Metal-binding</keyword>
<dbReference type="Gene3D" id="1.10.287.90">
    <property type="match status" value="1"/>
</dbReference>
<dbReference type="GO" id="GO:0020037">
    <property type="term" value="F:heme binding"/>
    <property type="evidence" value="ECO:0007669"/>
    <property type="project" value="InterPro"/>
</dbReference>
<dbReference type="PANTHER" id="PTHR22888:SF9">
    <property type="entry name" value="CYTOCHROME C OXIDASE SUBUNIT 2"/>
    <property type="match status" value="1"/>
</dbReference>
<dbReference type="InterPro" id="IPR045187">
    <property type="entry name" value="CcO_II"/>
</dbReference>
<keyword evidence="14 18" id="KW-0472">Membrane</keyword>
<dbReference type="InterPro" id="IPR009056">
    <property type="entry name" value="Cyt_c-like_dom"/>
</dbReference>
<evidence type="ECO:0000259" key="19">
    <source>
        <dbReference type="PROSITE" id="PS50857"/>
    </source>
</evidence>
<dbReference type="PROSITE" id="PS00078">
    <property type="entry name" value="COX2"/>
    <property type="match status" value="1"/>
</dbReference>
<name>A0A562SU13_CHIJA</name>
<dbReference type="InterPro" id="IPR008972">
    <property type="entry name" value="Cupredoxin"/>
</dbReference>
<keyword evidence="10" id="KW-0249">Electron transport</keyword>
<keyword evidence="22" id="KW-1185">Reference proteome</keyword>
<feature type="transmembrane region" description="Helical" evidence="18">
    <location>
        <begin position="79"/>
        <end position="97"/>
    </location>
</feature>
<evidence type="ECO:0000256" key="7">
    <source>
        <dbReference type="ARBA" id="ARBA00022692"/>
    </source>
</evidence>
<proteinExistence type="inferred from homology"/>
<evidence type="ECO:0000256" key="10">
    <source>
        <dbReference type="ARBA" id="ARBA00022982"/>
    </source>
</evidence>
<keyword evidence="7 18" id="KW-0812">Transmembrane</keyword>
<dbReference type="InterPro" id="IPR014222">
    <property type="entry name" value="Cyt_c_oxidase_su2"/>
</dbReference>
<comment type="function">
    <text evidence="15">Subunits I and II form the functional core of the enzyme complex. Electrons originating in cytochrome c are transferred via heme a and Cu(A) to the binuclear center formed by heme a3 and Cu(B).</text>
</comment>
<evidence type="ECO:0000256" key="4">
    <source>
        <dbReference type="ARBA" id="ARBA00022448"/>
    </source>
</evidence>
<reference evidence="21 22" key="1">
    <citation type="journal article" date="2013" name="Stand. Genomic Sci.">
        <title>Genomic Encyclopedia of Type Strains, Phase I: The one thousand microbial genomes (KMG-I) project.</title>
        <authorList>
            <person name="Kyrpides N.C."/>
            <person name="Woyke T."/>
            <person name="Eisen J.A."/>
            <person name="Garrity G."/>
            <person name="Lilburn T.G."/>
            <person name="Beck B.J."/>
            <person name="Whitman W.B."/>
            <person name="Hugenholtz P."/>
            <person name="Klenk H.P."/>
        </authorList>
    </citation>
    <scope>NUCLEOTIDE SEQUENCE [LARGE SCALE GENOMIC DNA]</scope>
    <source>
        <strain evidence="21 22">DSM 13484</strain>
    </source>
</reference>
<organism evidence="21 22">
    <name type="scientific">Chitinophaga japonensis</name>
    <name type="common">Flexibacter japonensis</name>
    <dbReference type="NCBI Taxonomy" id="104662"/>
    <lineage>
        <taxon>Bacteria</taxon>
        <taxon>Pseudomonadati</taxon>
        <taxon>Bacteroidota</taxon>
        <taxon>Chitinophagia</taxon>
        <taxon>Chitinophagales</taxon>
        <taxon>Chitinophagaceae</taxon>
        <taxon>Chitinophaga</taxon>
    </lineage>
</organism>
<dbReference type="PROSITE" id="PS51007">
    <property type="entry name" value="CYTC"/>
    <property type="match status" value="1"/>
</dbReference>
<evidence type="ECO:0000256" key="8">
    <source>
        <dbReference type="ARBA" id="ARBA00022723"/>
    </source>
</evidence>
<dbReference type="Pfam" id="PF00034">
    <property type="entry name" value="Cytochrom_C"/>
    <property type="match status" value="1"/>
</dbReference>
<dbReference type="Proteomes" id="UP000316778">
    <property type="component" value="Unassembled WGS sequence"/>
</dbReference>
<dbReference type="GO" id="GO:0004129">
    <property type="term" value="F:cytochrome-c oxidase activity"/>
    <property type="evidence" value="ECO:0007669"/>
    <property type="project" value="UniProtKB-EC"/>
</dbReference>
<dbReference type="GO" id="GO:0042773">
    <property type="term" value="P:ATP synthesis coupled electron transport"/>
    <property type="evidence" value="ECO:0007669"/>
    <property type="project" value="TreeGrafter"/>
</dbReference>
<dbReference type="GO" id="GO:0016020">
    <property type="term" value="C:membrane"/>
    <property type="evidence" value="ECO:0007669"/>
    <property type="project" value="UniProtKB-SubCell"/>
</dbReference>
<keyword evidence="9" id="KW-1278">Translocase</keyword>
<sequence>MIMQSLPQKDSISVDIPLQSIFDAASQQGIEINRLTGAFFIAAGFILLVVTGLTAYILYRFRTGRAPAATRSPAGSWEVAMIGIPFLMVGGFLYYSIHTMQRVLPDAAGRTPDVIITAHQWWWEARYPGSGAVTANEIHLPVKKRLLLRLLSADVIHDWWIPAFGNKMDLVPNRENHLWLTIDKPGVYYGACSEFCGAQHAGMRLVVVVQPQEAFDKWQAHHAAPASPEAAALPGAALFMEQTCADCHRIAGTAANGTTGPDLTHVAGRQTLLTGLIRNDRAHLEAFLRNPQERKPGIYMPYLHLADSTVKALTAYLSQLE</sequence>
<evidence type="ECO:0000256" key="12">
    <source>
        <dbReference type="ARBA" id="ARBA00023004"/>
    </source>
</evidence>
<dbReference type="SUPFAM" id="SSF81464">
    <property type="entry name" value="Cytochrome c oxidase subunit II-like, transmembrane region"/>
    <property type="match status" value="1"/>
</dbReference>
<dbReference type="InterPro" id="IPR036257">
    <property type="entry name" value="Cyt_c_oxidase_su2_TM_sf"/>
</dbReference>
<dbReference type="PANTHER" id="PTHR22888">
    <property type="entry name" value="CYTOCHROME C OXIDASE, SUBUNIT II"/>
    <property type="match status" value="1"/>
</dbReference>
<dbReference type="SUPFAM" id="SSF49503">
    <property type="entry name" value="Cupredoxins"/>
    <property type="match status" value="1"/>
</dbReference>
<evidence type="ECO:0000256" key="9">
    <source>
        <dbReference type="ARBA" id="ARBA00022967"/>
    </source>
</evidence>
<evidence type="ECO:0000256" key="3">
    <source>
        <dbReference type="ARBA" id="ARBA00012949"/>
    </source>
</evidence>
<evidence type="ECO:0000256" key="11">
    <source>
        <dbReference type="ARBA" id="ARBA00022989"/>
    </source>
</evidence>
<evidence type="ECO:0000256" key="14">
    <source>
        <dbReference type="ARBA" id="ARBA00023136"/>
    </source>
</evidence>
<evidence type="ECO:0000256" key="15">
    <source>
        <dbReference type="ARBA" id="ARBA00024688"/>
    </source>
</evidence>
<evidence type="ECO:0000256" key="18">
    <source>
        <dbReference type="SAM" id="Phobius"/>
    </source>
</evidence>
<dbReference type="PROSITE" id="PS50857">
    <property type="entry name" value="COX2_CUA"/>
    <property type="match status" value="1"/>
</dbReference>
<evidence type="ECO:0000256" key="5">
    <source>
        <dbReference type="ARBA" id="ARBA00022617"/>
    </source>
</evidence>
<evidence type="ECO:0000313" key="22">
    <source>
        <dbReference type="Proteomes" id="UP000316778"/>
    </source>
</evidence>
<evidence type="ECO:0000256" key="1">
    <source>
        <dbReference type="ARBA" id="ARBA00004141"/>
    </source>
</evidence>
<evidence type="ECO:0000259" key="20">
    <source>
        <dbReference type="PROSITE" id="PS51007"/>
    </source>
</evidence>
<evidence type="ECO:0000256" key="17">
    <source>
        <dbReference type="PROSITE-ProRule" id="PRU00433"/>
    </source>
</evidence>
<feature type="transmembrane region" description="Helical" evidence="18">
    <location>
        <begin position="38"/>
        <end position="59"/>
    </location>
</feature>
<comment type="subcellular location">
    <subcellularLocation>
        <location evidence="1">Membrane</location>
        <topology evidence="1">Multi-pass membrane protein</topology>
    </subcellularLocation>
</comment>
<comment type="caution">
    <text evidence="21">The sequence shown here is derived from an EMBL/GenBank/DDBJ whole genome shotgun (WGS) entry which is preliminary data.</text>
</comment>
<gene>
    <name evidence="21" type="ORF">LX66_4834</name>
</gene>
<evidence type="ECO:0000256" key="6">
    <source>
        <dbReference type="ARBA" id="ARBA00022660"/>
    </source>
</evidence>
<dbReference type="NCBIfam" id="TIGR02866">
    <property type="entry name" value="CoxB"/>
    <property type="match status" value="1"/>
</dbReference>
<keyword evidence="5 17" id="KW-0349">Heme</keyword>
<evidence type="ECO:0000256" key="13">
    <source>
        <dbReference type="ARBA" id="ARBA00023008"/>
    </source>
</evidence>
<dbReference type="InterPro" id="IPR002429">
    <property type="entry name" value="CcO_II-like_C"/>
</dbReference>
<dbReference type="InterPro" id="IPR001505">
    <property type="entry name" value="Copper_CuA"/>
</dbReference>
<keyword evidence="13" id="KW-0186">Copper</keyword>
<protein>
    <recommendedName>
        <fullName evidence="3">cytochrome-c oxidase</fullName>
        <ecNumber evidence="3">7.1.1.9</ecNumber>
    </recommendedName>
    <alternativeName>
        <fullName evidence="16">Cytochrome aa3 subunit 2</fullName>
    </alternativeName>
</protein>